<dbReference type="Proteomes" id="UP001220964">
    <property type="component" value="Unassembled WGS sequence"/>
</dbReference>
<name>A0AAE3TA57_9RHOB</name>
<gene>
    <name evidence="1" type="ORF">P1J78_21690</name>
</gene>
<protein>
    <submittedName>
        <fullName evidence="1">Uncharacterized protein</fullName>
    </submittedName>
</protein>
<dbReference type="AlphaFoldDB" id="A0AAE3TA57"/>
<organism evidence="1 2">
    <name type="scientific">Psychromarinibacter sediminicola</name>
    <dbReference type="NCBI Taxonomy" id="3033385"/>
    <lineage>
        <taxon>Bacteria</taxon>
        <taxon>Pseudomonadati</taxon>
        <taxon>Pseudomonadota</taxon>
        <taxon>Alphaproteobacteria</taxon>
        <taxon>Rhodobacterales</taxon>
        <taxon>Paracoccaceae</taxon>
        <taxon>Psychromarinibacter</taxon>
    </lineage>
</organism>
<evidence type="ECO:0000313" key="2">
    <source>
        <dbReference type="Proteomes" id="UP001220964"/>
    </source>
</evidence>
<dbReference type="RefSeq" id="WP_275569473.1">
    <property type="nucleotide sequence ID" value="NZ_JARGYC010000089.1"/>
</dbReference>
<comment type="caution">
    <text evidence="1">The sequence shown here is derived from an EMBL/GenBank/DDBJ whole genome shotgun (WGS) entry which is preliminary data.</text>
</comment>
<accession>A0AAE3TA57</accession>
<evidence type="ECO:0000313" key="1">
    <source>
        <dbReference type="EMBL" id="MDF0603350.1"/>
    </source>
</evidence>
<proteinExistence type="predicted"/>
<reference evidence="1" key="1">
    <citation type="submission" date="2023-03" db="EMBL/GenBank/DDBJ databases">
        <title>Multiphase analysis and comparison of six strains from genera Psychromarinibacter, Lutimaribacter, and Maritimibacter, including a novel species: Psychromarinibacter sediminicola sp. nov.</title>
        <authorList>
            <person name="Wang Y.-H."/>
            <person name="Ye M.-Q."/>
            <person name="Du Z.-J."/>
        </authorList>
    </citation>
    <scope>NUCLEOTIDE SEQUENCE</scope>
    <source>
        <strain evidence="1">C21-152</strain>
    </source>
</reference>
<keyword evidence="2" id="KW-1185">Reference proteome</keyword>
<dbReference type="EMBL" id="JARGYC010000089">
    <property type="protein sequence ID" value="MDF0603350.1"/>
    <property type="molecule type" value="Genomic_DNA"/>
</dbReference>
<sequence length="89" mass="9731">MDRTRSNTSCKADATSRASCSCARELSRQLGRAVDLAAVAAGPGFELTGATRLDGCGRRFVWRGRVSLRIEPEVVVSIRKDHAALRVWQ</sequence>